<protein>
    <submittedName>
        <fullName evidence="3">Uncharacterized protein</fullName>
    </submittedName>
</protein>
<dbReference type="EMBL" id="JADCUA010000023">
    <property type="protein sequence ID" value="KAH9832112.1"/>
    <property type="molecule type" value="Genomic_DNA"/>
</dbReference>
<dbReference type="EMBL" id="JADCUA010000023">
    <property type="protein sequence ID" value="KAH9832107.1"/>
    <property type="molecule type" value="Genomic_DNA"/>
</dbReference>
<evidence type="ECO:0000313" key="2">
    <source>
        <dbReference type="EMBL" id="KAH9832107.1"/>
    </source>
</evidence>
<name>A0ABQ8K570_9APHY</name>
<sequence>MRCFQWQKGDTQRSLHGALAARFLARFARLSSLCATDTRTHSRATAPSYQLGPPVPRLAPSTASQSTLALATRSRSLPLLTSGSLAIGCVCSTIRRVFRADTSTRAENDSPRPLASLIHRPPRSPDCDLRLRPRRRRCVLAPLSYSPDDDPLRLCRSRRLSQHHARKRCGPLAPPRRLPVPLAGRTSIAQSLTGTFAISGPSARGDHPRVESVADPRGAMMVA</sequence>
<keyword evidence="4" id="KW-1185">Reference proteome</keyword>
<accession>A0ABQ8K570</accession>
<gene>
    <name evidence="2" type="ORF">C8Q71DRAFT_779891</name>
    <name evidence="3" type="ORF">C8Q71DRAFT_779917</name>
</gene>
<feature type="region of interest" description="Disordered" evidence="1">
    <location>
        <begin position="198"/>
        <end position="223"/>
    </location>
</feature>
<feature type="region of interest" description="Disordered" evidence="1">
    <location>
        <begin position="103"/>
        <end position="128"/>
    </location>
</feature>
<proteinExistence type="predicted"/>
<dbReference type="Proteomes" id="UP000814176">
    <property type="component" value="Unassembled WGS sequence"/>
</dbReference>
<dbReference type="RefSeq" id="XP_047775153.1">
    <property type="nucleotide sequence ID" value="XM_047924822.1"/>
</dbReference>
<dbReference type="GeneID" id="72005554"/>
<comment type="caution">
    <text evidence="3">The sequence shown here is derived from an EMBL/GenBank/DDBJ whole genome shotgun (WGS) entry which is preliminary data.</text>
</comment>
<organism evidence="3 4">
    <name type="scientific">Rhodofomes roseus</name>
    <dbReference type="NCBI Taxonomy" id="34475"/>
    <lineage>
        <taxon>Eukaryota</taxon>
        <taxon>Fungi</taxon>
        <taxon>Dikarya</taxon>
        <taxon>Basidiomycota</taxon>
        <taxon>Agaricomycotina</taxon>
        <taxon>Agaricomycetes</taxon>
        <taxon>Polyporales</taxon>
        <taxon>Rhodofomes</taxon>
    </lineage>
</organism>
<feature type="compositionally biased region" description="Basic and acidic residues" evidence="1">
    <location>
        <begin position="204"/>
        <end position="214"/>
    </location>
</feature>
<evidence type="ECO:0000313" key="3">
    <source>
        <dbReference type="EMBL" id="KAH9832112.1"/>
    </source>
</evidence>
<reference evidence="3 4" key="1">
    <citation type="journal article" date="2021" name="Environ. Microbiol.">
        <title>Gene family expansions and transcriptome signatures uncover fungal adaptations to wood decay.</title>
        <authorList>
            <person name="Hage H."/>
            <person name="Miyauchi S."/>
            <person name="Viragh M."/>
            <person name="Drula E."/>
            <person name="Min B."/>
            <person name="Chaduli D."/>
            <person name="Navarro D."/>
            <person name="Favel A."/>
            <person name="Norest M."/>
            <person name="Lesage-Meessen L."/>
            <person name="Balint B."/>
            <person name="Merenyi Z."/>
            <person name="de Eugenio L."/>
            <person name="Morin E."/>
            <person name="Martinez A.T."/>
            <person name="Baldrian P."/>
            <person name="Stursova M."/>
            <person name="Martinez M.J."/>
            <person name="Novotny C."/>
            <person name="Magnuson J.K."/>
            <person name="Spatafora J.W."/>
            <person name="Maurice S."/>
            <person name="Pangilinan J."/>
            <person name="Andreopoulos W."/>
            <person name="LaButti K."/>
            <person name="Hundley H."/>
            <person name="Na H."/>
            <person name="Kuo A."/>
            <person name="Barry K."/>
            <person name="Lipzen A."/>
            <person name="Henrissat B."/>
            <person name="Riley R."/>
            <person name="Ahrendt S."/>
            <person name="Nagy L.G."/>
            <person name="Grigoriev I.V."/>
            <person name="Martin F."/>
            <person name="Rosso M.N."/>
        </authorList>
    </citation>
    <scope>NUCLEOTIDE SEQUENCE [LARGE SCALE GENOMIC DNA]</scope>
    <source>
        <strain evidence="3 4">CIRM-BRFM 1785</strain>
    </source>
</reference>
<evidence type="ECO:0000256" key="1">
    <source>
        <dbReference type="SAM" id="MobiDB-lite"/>
    </source>
</evidence>
<evidence type="ECO:0000313" key="4">
    <source>
        <dbReference type="Proteomes" id="UP000814176"/>
    </source>
</evidence>